<dbReference type="PANTHER" id="PTHR44757">
    <property type="entry name" value="DIGUANYLATE CYCLASE DGCP"/>
    <property type="match status" value="1"/>
</dbReference>
<dbReference type="InterPro" id="IPR043128">
    <property type="entry name" value="Rev_trsase/Diguanyl_cyclase"/>
</dbReference>
<dbReference type="Pfam" id="PF00563">
    <property type="entry name" value="EAL"/>
    <property type="match status" value="1"/>
</dbReference>
<dbReference type="Gene3D" id="3.20.20.450">
    <property type="entry name" value="EAL domain"/>
    <property type="match status" value="1"/>
</dbReference>
<dbReference type="SMART" id="SM00267">
    <property type="entry name" value="GGDEF"/>
    <property type="match status" value="1"/>
</dbReference>
<dbReference type="RefSeq" id="WP_137327594.1">
    <property type="nucleotide sequence ID" value="NZ_CP040058.1"/>
</dbReference>
<dbReference type="SUPFAM" id="SSF141868">
    <property type="entry name" value="EAL domain-like"/>
    <property type="match status" value="1"/>
</dbReference>
<dbReference type="PROSITE" id="PS50112">
    <property type="entry name" value="PAS"/>
    <property type="match status" value="1"/>
</dbReference>
<dbReference type="InterPro" id="IPR001610">
    <property type="entry name" value="PAC"/>
</dbReference>
<feature type="domain" description="GGDEF" evidence="4">
    <location>
        <begin position="280"/>
        <end position="408"/>
    </location>
</feature>
<dbReference type="InterPro" id="IPR001633">
    <property type="entry name" value="EAL_dom"/>
</dbReference>
<dbReference type="Pfam" id="PF13426">
    <property type="entry name" value="PAS_9"/>
    <property type="match status" value="2"/>
</dbReference>
<evidence type="ECO:0000259" key="4">
    <source>
        <dbReference type="PROSITE" id="PS50887"/>
    </source>
</evidence>
<dbReference type="InterPro" id="IPR035919">
    <property type="entry name" value="EAL_sf"/>
</dbReference>
<protein>
    <submittedName>
        <fullName evidence="5">Uncharacterized protein</fullName>
    </submittedName>
</protein>
<sequence>MNPKNFTSETSIYIIDQNYRIVHFNRELQQIFPEICCGDICYETFCAEDSPCCGCPLNVPDNESTLFYNKKLNQWVEVNTGTISWPDAGVCHVLLSRSIYEGNKNLFYNLTDLSTYDELFELNLTKNTYKTLYHRSNKYVNLAEDGSLSELLKDTARHMIHSEDTAAFLDFWNLDTIAERLEDATPSPLLLGQFRKKKTDGSYCWVSQTAVPIRHSENGDEIIFCFVQDIQEQKQKELSSLVSQDSKIKPSNSIDYLTGLYRKNIFLQKASEFLKHSGDKPYCLMAIDIEHFKLFNEWYGQKAGDQFLIDIGSHLKNAQNEHGGIAGYMGDDDFCIILPDDHASIARLQHQIMGYIKNYQGNVGFLPAFGLYSISDCHTPVRTMYDRAAIAMSSVKGNYNQRSCRYDSRMMQKMKNNHILLSEIQHALEQEEFTFYAQPKCNMATGKIIGLESLVRWIHPQRGMIPPGDFIPLLERNGFITNLDLYVWDLVCRSVRHWIDLGHKAIPISVNVSRVDIYSLDIVKTFQDLVQKYSLDQSLIEIEITESAYAEEYELINDTIVKLRASGFTVLMDDFGSGYSSLNMLKDVNVDVLKIDMKFLEMDEQSAGKGYGILEAIISMARFMGLKIIAEGVETKEQMNYLLDMGCTYGQGYYFYHPMPMKVFEPLLADENNLDLRGIKARQLERLHIKELLNENVFSETLLNNIMGGVAFYNVHGKKVELVRANEQYFKITGTNSVDLEEQRQSIIESIYKADHEAVFDLFDRADCSILNGAETDVRRLKDNGDTIWLHMHVYLLKEQDDQRLYYGSVSDVTEQKLREQRLAASQRALSAVVHISENDPSFMKLTEDNRRTAASIFAQMSPGGMIGGYCEDGFPLYFANHEMVRLLDYDSFEELERAIDGKVINTIHPDDREQVAKDIGPEYYAGLEYTTTYRMPKKDGTWFWTLDKGKVIEAEDGRLAIISACTDISEPMGVQLQLAERNSMLMRKNKELVFLNNDMPGGYHRCADTPGFEFLYVSNRFLQIFGYTREEIQDRFDNKFMNMVHPDDRALVSNGVVELEQKDESTNLEYRMLSKHGYIWIVDQSKYMKYQGKRFLQGVIMDISESVSLRSQMEHLLEYLPESVSLLGVENGDIKFKLLSTGFFEQYGYTLQTLEQALTGQAFFCSDEPQIQDVKEKLLHAMDCRTAYSTSLQICLPENSTIGITLDARPVERTADNFSFLCICEKTEVQQ</sequence>
<dbReference type="NCBIfam" id="TIGR00229">
    <property type="entry name" value="sensory_box"/>
    <property type="match status" value="2"/>
</dbReference>
<dbReference type="Proteomes" id="UP000298653">
    <property type="component" value="Chromosome"/>
</dbReference>
<accession>A0A4P8IDZ9</accession>
<dbReference type="InterPro" id="IPR035965">
    <property type="entry name" value="PAS-like_dom_sf"/>
</dbReference>
<evidence type="ECO:0000313" key="6">
    <source>
        <dbReference type="Proteomes" id="UP000298653"/>
    </source>
</evidence>
<dbReference type="SMART" id="SM00052">
    <property type="entry name" value="EAL"/>
    <property type="match status" value="1"/>
</dbReference>
<dbReference type="Pfam" id="PF08447">
    <property type="entry name" value="PAS_3"/>
    <property type="match status" value="2"/>
</dbReference>
<dbReference type="NCBIfam" id="TIGR00254">
    <property type="entry name" value="GGDEF"/>
    <property type="match status" value="1"/>
</dbReference>
<evidence type="ECO:0000259" key="1">
    <source>
        <dbReference type="PROSITE" id="PS50112"/>
    </source>
</evidence>
<dbReference type="SMART" id="SM00091">
    <property type="entry name" value="PAS"/>
    <property type="match status" value="3"/>
</dbReference>
<dbReference type="SMART" id="SM00086">
    <property type="entry name" value="PAC"/>
    <property type="match status" value="4"/>
</dbReference>
<dbReference type="InterPro" id="IPR052155">
    <property type="entry name" value="Biofilm_reg_signaling"/>
</dbReference>
<name>A0A4P8IDZ9_9FIRM</name>
<dbReference type="AlphaFoldDB" id="A0A4P8IDZ9"/>
<dbReference type="InterPro" id="IPR013655">
    <property type="entry name" value="PAS_fold_3"/>
</dbReference>
<feature type="domain" description="PAS" evidence="1">
    <location>
        <begin position="1009"/>
        <end position="1064"/>
    </location>
</feature>
<dbReference type="CDD" id="cd01949">
    <property type="entry name" value="GGDEF"/>
    <property type="match status" value="1"/>
</dbReference>
<evidence type="ECO:0000313" key="5">
    <source>
        <dbReference type="EMBL" id="QCP34003.1"/>
    </source>
</evidence>
<dbReference type="PANTHER" id="PTHR44757:SF2">
    <property type="entry name" value="BIOFILM ARCHITECTURE MAINTENANCE PROTEIN MBAA"/>
    <property type="match status" value="1"/>
</dbReference>
<dbReference type="CDD" id="cd01948">
    <property type="entry name" value="EAL"/>
    <property type="match status" value="1"/>
</dbReference>
<dbReference type="PROSITE" id="PS50113">
    <property type="entry name" value="PAC"/>
    <property type="match status" value="2"/>
</dbReference>
<dbReference type="Pfam" id="PF00990">
    <property type="entry name" value="GGDEF"/>
    <property type="match status" value="1"/>
</dbReference>
<dbReference type="EMBL" id="CP040058">
    <property type="protein sequence ID" value="QCP34003.1"/>
    <property type="molecule type" value="Genomic_DNA"/>
</dbReference>
<dbReference type="SUPFAM" id="SSF55785">
    <property type="entry name" value="PYP-like sensor domain (PAS domain)"/>
    <property type="match status" value="4"/>
</dbReference>
<dbReference type="KEGG" id="arf:AR1Y2_0549"/>
<dbReference type="InterPro" id="IPR029787">
    <property type="entry name" value="Nucleotide_cyclase"/>
</dbReference>
<dbReference type="InterPro" id="IPR000700">
    <property type="entry name" value="PAS-assoc_C"/>
</dbReference>
<feature type="domain" description="PAC" evidence="2">
    <location>
        <begin position="930"/>
        <end position="981"/>
    </location>
</feature>
<dbReference type="SUPFAM" id="SSF55073">
    <property type="entry name" value="Nucleotide cyclase"/>
    <property type="match status" value="1"/>
</dbReference>
<dbReference type="Gene3D" id="3.30.70.270">
    <property type="match status" value="1"/>
</dbReference>
<dbReference type="CDD" id="cd00130">
    <property type="entry name" value="PAS"/>
    <property type="match status" value="2"/>
</dbReference>
<reference evidence="5 6" key="1">
    <citation type="submission" date="2019-05" db="EMBL/GenBank/DDBJ databases">
        <title>Complete genome sequencing of Anaerostipes rhamnosivorans.</title>
        <authorList>
            <person name="Bui T.P.N."/>
            <person name="de Vos W.M."/>
        </authorList>
    </citation>
    <scope>NUCLEOTIDE SEQUENCE [LARGE SCALE GENOMIC DNA]</scope>
    <source>
        <strain evidence="5 6">1y2</strain>
    </source>
</reference>
<feature type="domain" description="EAL" evidence="3">
    <location>
        <begin position="417"/>
        <end position="672"/>
    </location>
</feature>
<feature type="domain" description="PAC" evidence="2">
    <location>
        <begin position="774"/>
        <end position="825"/>
    </location>
</feature>
<dbReference type="PROSITE" id="PS50883">
    <property type="entry name" value="EAL"/>
    <property type="match status" value="1"/>
</dbReference>
<dbReference type="InterPro" id="IPR000160">
    <property type="entry name" value="GGDEF_dom"/>
</dbReference>
<dbReference type="OrthoDB" id="9805474at2"/>
<proteinExistence type="predicted"/>
<dbReference type="Gene3D" id="3.30.450.20">
    <property type="entry name" value="PAS domain"/>
    <property type="match status" value="4"/>
</dbReference>
<dbReference type="InterPro" id="IPR000014">
    <property type="entry name" value="PAS"/>
</dbReference>
<keyword evidence="6" id="KW-1185">Reference proteome</keyword>
<dbReference type="PROSITE" id="PS50887">
    <property type="entry name" value="GGDEF"/>
    <property type="match status" value="1"/>
</dbReference>
<evidence type="ECO:0000259" key="3">
    <source>
        <dbReference type="PROSITE" id="PS50883"/>
    </source>
</evidence>
<gene>
    <name evidence="5" type="ORF">AR1Y2_0549</name>
</gene>
<organism evidence="5 6">
    <name type="scientific">Anaerostipes rhamnosivorans</name>
    <dbReference type="NCBI Taxonomy" id="1229621"/>
    <lineage>
        <taxon>Bacteria</taxon>
        <taxon>Bacillati</taxon>
        <taxon>Bacillota</taxon>
        <taxon>Clostridia</taxon>
        <taxon>Lachnospirales</taxon>
        <taxon>Lachnospiraceae</taxon>
        <taxon>Anaerostipes</taxon>
    </lineage>
</organism>
<evidence type="ECO:0000259" key="2">
    <source>
        <dbReference type="PROSITE" id="PS50113"/>
    </source>
</evidence>